<accession>A0ABW8C3A2</accession>
<dbReference type="EMBL" id="JBITYG010000002">
    <property type="protein sequence ID" value="MFI9100911.1"/>
    <property type="molecule type" value="Genomic_DNA"/>
</dbReference>
<proteinExistence type="predicted"/>
<comment type="caution">
    <text evidence="2">The sequence shown here is derived from an EMBL/GenBank/DDBJ whole genome shotgun (WGS) entry which is preliminary data.</text>
</comment>
<feature type="region of interest" description="Disordered" evidence="1">
    <location>
        <begin position="152"/>
        <end position="178"/>
    </location>
</feature>
<gene>
    <name evidence="2" type="ORF">ACIGXA_10310</name>
</gene>
<dbReference type="RefSeq" id="WP_399646680.1">
    <property type="nucleotide sequence ID" value="NZ_JBITYG010000002.1"/>
</dbReference>
<feature type="compositionally biased region" description="Basic and acidic residues" evidence="1">
    <location>
        <begin position="152"/>
        <end position="171"/>
    </location>
</feature>
<reference evidence="2 3" key="1">
    <citation type="submission" date="2024-10" db="EMBL/GenBank/DDBJ databases">
        <title>The Natural Products Discovery Center: Release of the First 8490 Sequenced Strains for Exploring Actinobacteria Biosynthetic Diversity.</title>
        <authorList>
            <person name="Kalkreuter E."/>
            <person name="Kautsar S.A."/>
            <person name="Yang D."/>
            <person name="Bader C.D."/>
            <person name="Teijaro C.N."/>
            <person name="Fluegel L."/>
            <person name="Davis C.M."/>
            <person name="Simpson J.R."/>
            <person name="Lauterbach L."/>
            <person name="Steele A.D."/>
            <person name="Gui C."/>
            <person name="Meng S."/>
            <person name="Li G."/>
            <person name="Viehrig K."/>
            <person name="Ye F."/>
            <person name="Su P."/>
            <person name="Kiefer A.F."/>
            <person name="Nichols A."/>
            <person name="Cepeda A.J."/>
            <person name="Yan W."/>
            <person name="Fan B."/>
            <person name="Jiang Y."/>
            <person name="Adhikari A."/>
            <person name="Zheng C.-J."/>
            <person name="Schuster L."/>
            <person name="Cowan T.M."/>
            <person name="Smanski M.J."/>
            <person name="Chevrette M.G."/>
            <person name="De Carvalho L.P.S."/>
            <person name="Shen B."/>
        </authorList>
    </citation>
    <scope>NUCLEOTIDE SEQUENCE [LARGE SCALE GENOMIC DNA]</scope>
    <source>
        <strain evidence="2 3">NPDC053399</strain>
    </source>
</reference>
<name>A0ABW8C3A2_9ACTN</name>
<organism evidence="2 3">
    <name type="scientific">Streptomyces fildesensis</name>
    <dbReference type="NCBI Taxonomy" id="375757"/>
    <lineage>
        <taxon>Bacteria</taxon>
        <taxon>Bacillati</taxon>
        <taxon>Actinomycetota</taxon>
        <taxon>Actinomycetes</taxon>
        <taxon>Kitasatosporales</taxon>
        <taxon>Streptomycetaceae</taxon>
        <taxon>Streptomyces</taxon>
    </lineage>
</organism>
<evidence type="ECO:0000256" key="1">
    <source>
        <dbReference type="SAM" id="MobiDB-lite"/>
    </source>
</evidence>
<keyword evidence="3" id="KW-1185">Reference proteome</keyword>
<sequence>MTGTVRLRDDRQPRPVRLVLTAHADEVLLPHRTTTARLTGRIHMAGHHRAGHPMAGGADGLEVTGTLEISPLARRRIHYRLEFTLGDDGGRSGERCTLEGWKSVTPRRPLASMTALPFTLTTGGEPVGHGAVRFSLATALIPFLASFRFPRREDSRPRRESPRQRPEDQRQHWAPRWKGQPGRTEVWYTTVTDPVTGAGLWLHHELTAPTDGSRPVAHGWAALFPADGPVEHARFGPAPWDAHTEGFAAAGVEALAGRLRGRAGPMAWDLTETPEGAPLYTFPSWSWRHPLLPAAQILPAATARYTGTVRHGDSELTLRDAPGASARIYGHGNARRWAWLHADLGGGNALEIVAAVSMRPGLDRLPPLVFLRLRKEGRTWPRGGLRTAVGRAGIGRFTARIALPTWTVTGRAGLRRIRVDVSQPESRTLALEYTDPDGSHAVCRNSETADARILLERWWGRWRTEAEWTLDATAHAEVGSR</sequence>
<protein>
    <submittedName>
        <fullName evidence="2">Uncharacterized protein</fullName>
    </submittedName>
</protein>
<dbReference type="Proteomes" id="UP001614394">
    <property type="component" value="Unassembled WGS sequence"/>
</dbReference>
<evidence type="ECO:0000313" key="2">
    <source>
        <dbReference type="EMBL" id="MFI9100911.1"/>
    </source>
</evidence>
<evidence type="ECO:0000313" key="3">
    <source>
        <dbReference type="Proteomes" id="UP001614394"/>
    </source>
</evidence>